<dbReference type="Gene3D" id="1.10.150.240">
    <property type="entry name" value="Putative phosphatase, domain 2"/>
    <property type="match status" value="1"/>
</dbReference>
<dbReference type="InterPro" id="IPR023198">
    <property type="entry name" value="PGP-like_dom2"/>
</dbReference>
<dbReference type="InterPro" id="IPR006439">
    <property type="entry name" value="HAD-SF_hydro_IA"/>
</dbReference>
<reference evidence="5 6" key="1">
    <citation type="submission" date="2019-01" db="EMBL/GenBank/DDBJ databases">
        <authorList>
            <person name="Chen W.-M."/>
        </authorList>
    </citation>
    <scope>NUCLEOTIDE SEQUENCE [LARGE SCALE GENOMIC DNA]</scope>
    <source>
        <strain evidence="5 6">ICH-3</strain>
    </source>
</reference>
<dbReference type="InterPro" id="IPR023214">
    <property type="entry name" value="HAD_sf"/>
</dbReference>
<keyword evidence="6" id="KW-1185">Reference proteome</keyword>
<dbReference type="GO" id="GO:0018784">
    <property type="term" value="F:(S)-2-haloacid dehalogenase activity"/>
    <property type="evidence" value="ECO:0007669"/>
    <property type="project" value="UniProtKB-UniRule"/>
</dbReference>
<comment type="function">
    <text evidence="3">Catalyzes the hydrolytic dehalogenation of small (S)-2-haloalkanoic acids to yield the corresponding (R)-2-hydroxyalkanoic acids.</text>
</comment>
<dbReference type="SUPFAM" id="SSF56784">
    <property type="entry name" value="HAD-like"/>
    <property type="match status" value="1"/>
</dbReference>
<dbReference type="InterPro" id="IPR051540">
    <property type="entry name" value="S-2-haloacid_dehalogenase"/>
</dbReference>
<dbReference type="NCBIfam" id="TIGR01428">
    <property type="entry name" value="HAD_type_II"/>
    <property type="match status" value="1"/>
</dbReference>
<dbReference type="PANTHER" id="PTHR43316">
    <property type="entry name" value="HYDROLASE, HALOACID DELAHOGENASE-RELATED"/>
    <property type="match status" value="1"/>
</dbReference>
<evidence type="ECO:0000256" key="3">
    <source>
        <dbReference type="RuleBase" id="RU368077"/>
    </source>
</evidence>
<feature type="compositionally biased region" description="Basic and acidic residues" evidence="4">
    <location>
        <begin position="18"/>
        <end position="27"/>
    </location>
</feature>
<dbReference type="EC" id="3.8.1.2" evidence="3"/>
<dbReference type="PANTHER" id="PTHR43316:SF3">
    <property type="entry name" value="HALOACID DEHALOGENASE, TYPE II (AFU_ORTHOLOGUE AFUA_2G07750)-RELATED"/>
    <property type="match status" value="1"/>
</dbReference>
<organism evidence="5 6">
    <name type="scientific">Rubrivivax albus</name>
    <dbReference type="NCBI Taxonomy" id="2499835"/>
    <lineage>
        <taxon>Bacteria</taxon>
        <taxon>Pseudomonadati</taxon>
        <taxon>Pseudomonadota</taxon>
        <taxon>Betaproteobacteria</taxon>
        <taxon>Burkholderiales</taxon>
        <taxon>Sphaerotilaceae</taxon>
        <taxon>Rubrivivax</taxon>
    </lineage>
</organism>
<dbReference type="Proteomes" id="UP000288178">
    <property type="component" value="Unassembled WGS sequence"/>
</dbReference>
<feature type="region of interest" description="Disordered" evidence="4">
    <location>
        <begin position="1"/>
        <end position="27"/>
    </location>
</feature>
<accession>A0A437JRN8</accession>
<dbReference type="NCBIfam" id="TIGR01493">
    <property type="entry name" value="HAD-SF-IA-v2"/>
    <property type="match status" value="1"/>
</dbReference>
<dbReference type="InterPro" id="IPR036412">
    <property type="entry name" value="HAD-like_sf"/>
</dbReference>
<dbReference type="PRINTS" id="PR00413">
    <property type="entry name" value="HADHALOGNASE"/>
</dbReference>
<dbReference type="AlphaFoldDB" id="A0A437JRN8"/>
<evidence type="ECO:0000256" key="1">
    <source>
        <dbReference type="ARBA" id="ARBA00008106"/>
    </source>
</evidence>
<dbReference type="Pfam" id="PF00702">
    <property type="entry name" value="Hydrolase"/>
    <property type="match status" value="1"/>
</dbReference>
<keyword evidence="2 3" id="KW-0378">Hydrolase</keyword>
<evidence type="ECO:0000256" key="4">
    <source>
        <dbReference type="SAM" id="MobiDB-lite"/>
    </source>
</evidence>
<evidence type="ECO:0000313" key="6">
    <source>
        <dbReference type="Proteomes" id="UP000288178"/>
    </source>
</evidence>
<evidence type="ECO:0000256" key="2">
    <source>
        <dbReference type="ARBA" id="ARBA00022801"/>
    </source>
</evidence>
<dbReference type="InterPro" id="IPR006328">
    <property type="entry name" value="2-HAD"/>
</dbReference>
<gene>
    <name evidence="5" type="ORF">ENE75_18255</name>
</gene>
<protein>
    <recommendedName>
        <fullName evidence="3">(S)-2-haloacid dehalogenase</fullName>
        <ecNumber evidence="3">3.8.1.2</ecNumber>
    </recommendedName>
    <alternativeName>
        <fullName evidence="3">2-haloalkanoic acid dehalogenase</fullName>
    </alternativeName>
    <alternativeName>
        <fullName evidence="3">Halocarboxylic acid halidohydrolase</fullName>
    </alternativeName>
    <alternativeName>
        <fullName evidence="3">L-2-haloacid dehalogenase</fullName>
    </alternativeName>
</protein>
<sequence>MSRRRRGWLPSCAPAGRPRPETIDQSDKTIEHKVNGRNPQADRSCEPCEERRPAMNLTCKAVLFDTGGTVLDWHGSLVQALGALTPWPAGTVDAHAFVNEWRRRSMGGIVGQVRPPFDMDDVHRSALKATVEHFGLTPMPEPAATGLWQAWRRVSAWPDFAPALQRLRGTLPAVSFTMLPTSLVVDVSRHNGLTWDAIVSCQMIGIYKPHAEAYQTAVRWLGLGPADVLMVACHNFDLNAAQDQGMRTAFVRRPAEWGPAGPPDPWPNRVYDLVVDDFDTLVDGILGRETG</sequence>
<proteinExistence type="inferred from homology"/>
<dbReference type="EMBL" id="SACT01000007">
    <property type="protein sequence ID" value="RVT49598.1"/>
    <property type="molecule type" value="Genomic_DNA"/>
</dbReference>
<comment type="similarity">
    <text evidence="1 3">Belongs to the HAD-like hydrolase superfamily. S-2-haloalkanoic acid dehalogenase family.</text>
</comment>
<comment type="caution">
    <text evidence="5">The sequence shown here is derived from an EMBL/GenBank/DDBJ whole genome shotgun (WGS) entry which is preliminary data.</text>
</comment>
<name>A0A437JRN8_9BURK</name>
<comment type="catalytic activity">
    <reaction evidence="3">
        <text>an (S)-2-haloacid + H2O = a (2R)-2-hydroxycarboxylate + a halide anion + H(+)</text>
        <dbReference type="Rhea" id="RHEA:11192"/>
        <dbReference type="ChEBI" id="CHEBI:15377"/>
        <dbReference type="ChEBI" id="CHEBI:15378"/>
        <dbReference type="ChEBI" id="CHEBI:16042"/>
        <dbReference type="ChEBI" id="CHEBI:58314"/>
        <dbReference type="ChEBI" id="CHEBI:137405"/>
        <dbReference type="EC" id="3.8.1.2"/>
    </reaction>
</comment>
<dbReference type="Gene3D" id="3.40.50.1000">
    <property type="entry name" value="HAD superfamily/HAD-like"/>
    <property type="match status" value="1"/>
</dbReference>
<evidence type="ECO:0000313" key="5">
    <source>
        <dbReference type="EMBL" id="RVT49598.1"/>
    </source>
</evidence>